<dbReference type="InterPro" id="IPR051539">
    <property type="entry name" value="T4SS-coupling_protein"/>
</dbReference>
<keyword evidence="5 7" id="KW-0472">Membrane</keyword>
<evidence type="ECO:0000256" key="7">
    <source>
        <dbReference type="SAM" id="Phobius"/>
    </source>
</evidence>
<organism evidence="9 10">
    <name type="scientific">Thermanaeromonas toyohensis ToBE</name>
    <dbReference type="NCBI Taxonomy" id="698762"/>
    <lineage>
        <taxon>Bacteria</taxon>
        <taxon>Bacillati</taxon>
        <taxon>Bacillota</taxon>
        <taxon>Clostridia</taxon>
        <taxon>Neomoorellales</taxon>
        <taxon>Neomoorellaceae</taxon>
        <taxon>Thermanaeromonas</taxon>
    </lineage>
</organism>
<feature type="domain" description="TraD/TraG TraM recognition site" evidence="8">
    <location>
        <begin position="475"/>
        <end position="566"/>
    </location>
</feature>
<feature type="region of interest" description="Disordered" evidence="6">
    <location>
        <begin position="640"/>
        <end position="685"/>
    </location>
</feature>
<name>A0A1W1VTY1_9FIRM</name>
<evidence type="ECO:0000256" key="5">
    <source>
        <dbReference type="ARBA" id="ARBA00023136"/>
    </source>
</evidence>
<dbReference type="CDD" id="cd01127">
    <property type="entry name" value="TrwB_TraG_TraD_VirD4"/>
    <property type="match status" value="1"/>
</dbReference>
<evidence type="ECO:0000256" key="1">
    <source>
        <dbReference type="ARBA" id="ARBA00004651"/>
    </source>
</evidence>
<evidence type="ECO:0000256" key="3">
    <source>
        <dbReference type="ARBA" id="ARBA00022692"/>
    </source>
</evidence>
<protein>
    <submittedName>
        <fullName evidence="9">AAA-like domain-containing protein</fullName>
    </submittedName>
</protein>
<keyword evidence="4 7" id="KW-1133">Transmembrane helix</keyword>
<dbReference type="InterPro" id="IPR027417">
    <property type="entry name" value="P-loop_NTPase"/>
</dbReference>
<dbReference type="EMBL" id="LT838272">
    <property type="protein sequence ID" value="SMB96690.1"/>
    <property type="molecule type" value="Genomic_DNA"/>
</dbReference>
<evidence type="ECO:0000256" key="4">
    <source>
        <dbReference type="ARBA" id="ARBA00022989"/>
    </source>
</evidence>
<evidence type="ECO:0000313" key="9">
    <source>
        <dbReference type="EMBL" id="SMB96690.1"/>
    </source>
</evidence>
<keyword evidence="3 7" id="KW-0812">Transmembrane</keyword>
<reference evidence="9 10" key="1">
    <citation type="submission" date="2017-04" db="EMBL/GenBank/DDBJ databases">
        <authorList>
            <person name="Afonso C.L."/>
            <person name="Miller P.J."/>
            <person name="Scott M.A."/>
            <person name="Spackman E."/>
            <person name="Goraichik I."/>
            <person name="Dimitrov K.M."/>
            <person name="Suarez D.L."/>
            <person name="Swayne D.E."/>
        </authorList>
    </citation>
    <scope>NUCLEOTIDE SEQUENCE [LARGE SCALE GENOMIC DNA]</scope>
    <source>
        <strain evidence="9 10">ToBE</strain>
    </source>
</reference>
<feature type="transmembrane region" description="Helical" evidence="7">
    <location>
        <begin position="145"/>
        <end position="166"/>
    </location>
</feature>
<proteinExistence type="predicted"/>
<dbReference type="Proteomes" id="UP000192569">
    <property type="component" value="Chromosome I"/>
</dbReference>
<feature type="compositionally biased region" description="Basic and acidic residues" evidence="6">
    <location>
        <begin position="658"/>
        <end position="669"/>
    </location>
</feature>
<dbReference type="SUPFAM" id="SSF52540">
    <property type="entry name" value="P-loop containing nucleoside triphosphate hydrolases"/>
    <property type="match status" value="1"/>
</dbReference>
<evidence type="ECO:0000256" key="2">
    <source>
        <dbReference type="ARBA" id="ARBA00022475"/>
    </source>
</evidence>
<feature type="region of interest" description="Disordered" evidence="6">
    <location>
        <begin position="714"/>
        <end position="782"/>
    </location>
</feature>
<evidence type="ECO:0000313" key="10">
    <source>
        <dbReference type="Proteomes" id="UP000192569"/>
    </source>
</evidence>
<accession>A0A1W1VTY1</accession>
<feature type="transmembrane region" description="Helical" evidence="7">
    <location>
        <begin position="42"/>
        <end position="63"/>
    </location>
</feature>
<dbReference type="Gene3D" id="3.40.50.300">
    <property type="entry name" value="P-loop containing nucleotide triphosphate hydrolases"/>
    <property type="match status" value="2"/>
</dbReference>
<sequence length="782" mass="85470">MRVQPGKSSPFFTGALFSRLPEIENKLEELERRVLGVLQANLPLAMSVGSVALSVLAILLQAVRPNSGVYAAVPALVLGMAGVVIAFVGRHPEGRKAVIAGLVGVTLAASVLIGAWLVVLASGAIDASMVEPLSTAAHRAVARKAVALLPPAVTVGLLLIILKYILGGNRYGVSGGELMEMAGRVLKALLGRDSAGKGSFDVTIAPGAVILGEDRFLHTLIVGTTGTGKTSRVLKPMIEQDLLRIKNGERIGITVVEPKGDFSADVAEMARSLGIPVIFINPEDPDTPRFNPLEGDPLTVAEIMKTVLQSLFGKQEAFFRQVQEVMARNTVLLLKAAYGDNLDIKMMTEVLRNEELLLNCMQAVEQKERGPSSLTQYFRQEVLGKNKEEMFRHALGLRLQLEDITGNALLNRVLVGKSDVNLDRHLEGGGVLVVNTAMGRLGKLGDVFGQFIIMHFQYAVFRRPGNEHTRPYHVLYVDEFPRYVNPDFERLLAIGRSFRCATVLALQTTAQLLLESKPAFRDIVLENCRNKIVLNLGSAEDAKRLAAEFGERQVVQKSRTYKQEGPIALHLYPDSIREDEKFEPRFRYTDLMELKPFHAVVRLVERGQPLLPRVVKLELSEWDKRKMGIKSKIYDGYREENGEAGRSQPAAEVGAQNTEREDALKEEGSNKYSCGNGSSGTAVPGWMPKVLEELLKELPEDEKPRLLQNVIQSFRDAGTGTGSDGDTNRDVAGGNRAEEAKPAVTEIEEAGMEDTQSSADTDGGDRQENTEGKASGNSFFPI</sequence>
<evidence type="ECO:0000259" key="8">
    <source>
        <dbReference type="Pfam" id="PF12696"/>
    </source>
</evidence>
<dbReference type="GO" id="GO:0005886">
    <property type="term" value="C:plasma membrane"/>
    <property type="evidence" value="ECO:0007669"/>
    <property type="project" value="UniProtKB-SubCell"/>
</dbReference>
<feature type="compositionally biased region" description="Polar residues" evidence="6">
    <location>
        <begin position="670"/>
        <end position="681"/>
    </location>
</feature>
<feature type="transmembrane region" description="Helical" evidence="7">
    <location>
        <begin position="100"/>
        <end position="125"/>
    </location>
</feature>
<keyword evidence="10" id="KW-1185">Reference proteome</keyword>
<dbReference type="InterPro" id="IPR032689">
    <property type="entry name" value="TraG-D_C"/>
</dbReference>
<dbReference type="AlphaFoldDB" id="A0A1W1VTY1"/>
<feature type="transmembrane region" description="Helical" evidence="7">
    <location>
        <begin position="69"/>
        <end position="88"/>
    </location>
</feature>
<dbReference type="PANTHER" id="PTHR37937:SF1">
    <property type="entry name" value="CONJUGATIVE TRANSFER: DNA TRANSPORT"/>
    <property type="match status" value="1"/>
</dbReference>
<evidence type="ECO:0000256" key="6">
    <source>
        <dbReference type="SAM" id="MobiDB-lite"/>
    </source>
</evidence>
<keyword evidence="2" id="KW-1003">Cell membrane</keyword>
<comment type="subcellular location">
    <subcellularLocation>
        <location evidence="1">Cell membrane</location>
        <topology evidence="1">Multi-pass membrane protein</topology>
    </subcellularLocation>
</comment>
<dbReference type="Pfam" id="PF12696">
    <property type="entry name" value="TraG-D_C"/>
    <property type="match status" value="1"/>
</dbReference>
<dbReference type="PANTHER" id="PTHR37937">
    <property type="entry name" value="CONJUGATIVE TRANSFER: DNA TRANSPORT"/>
    <property type="match status" value="1"/>
</dbReference>
<dbReference type="STRING" id="698762.SAMN00808754_1591"/>
<gene>
    <name evidence="9" type="ORF">SAMN00808754_1591</name>
</gene>